<feature type="domain" description="Signal transduction histidine kinase internal region" evidence="2">
    <location>
        <begin position="148"/>
        <end position="226"/>
    </location>
</feature>
<dbReference type="EC" id="2.7.13.3" evidence="3"/>
<proteinExistence type="predicted"/>
<dbReference type="PANTHER" id="PTHR34220:SF7">
    <property type="entry name" value="SENSOR HISTIDINE KINASE YPDA"/>
    <property type="match status" value="1"/>
</dbReference>
<sequence>MKSKSSLGQVFLRYKLHHILFWIFYFVFWLSIYSRSYPFPLLLVNTTLYAVFTAASFYLIIYVLLPRYLNKRRYLAFFSLSTIILVVFSAMLGAGLYWNMHDYVTQYKIQYVQTSLYGFISIFSMVCMLGGAKMFSDRLRSERQRLEAELRYLKAQVNPHFLFNAINSVYFLIKKDPDKASETLIKLSDLLRFQLYDCSDEKIPVEKELDYIQNYIELEKIRKGARVKVEYSCEGNMSGFLIAPFMLIPFLENAFKYVSNYADYANVIRVKLVRTETEFLATFMNTHENVQRSEVGGIGLANVKRRLELVYPNQHHLRIDEQRDTYTATLSLKVA</sequence>
<dbReference type="PANTHER" id="PTHR34220">
    <property type="entry name" value="SENSOR HISTIDINE KINASE YPDA"/>
    <property type="match status" value="1"/>
</dbReference>
<protein>
    <submittedName>
        <fullName evidence="3">Sensor histidine kinase</fullName>
        <ecNumber evidence="3">2.7.13.3</ecNumber>
    </submittedName>
</protein>
<feature type="transmembrane region" description="Helical" evidence="1">
    <location>
        <begin position="39"/>
        <end position="65"/>
    </location>
</feature>
<dbReference type="EMBL" id="JBHTKA010000015">
    <property type="protein sequence ID" value="MFD1003242.1"/>
    <property type="molecule type" value="Genomic_DNA"/>
</dbReference>
<feature type="transmembrane region" description="Helical" evidence="1">
    <location>
        <begin position="12"/>
        <end position="33"/>
    </location>
</feature>
<evidence type="ECO:0000259" key="2">
    <source>
        <dbReference type="Pfam" id="PF06580"/>
    </source>
</evidence>
<feature type="transmembrane region" description="Helical" evidence="1">
    <location>
        <begin position="116"/>
        <end position="135"/>
    </location>
</feature>
<reference evidence="4" key="1">
    <citation type="journal article" date="2019" name="Int. J. Syst. Evol. Microbiol.">
        <title>The Global Catalogue of Microorganisms (GCM) 10K type strain sequencing project: providing services to taxonomists for standard genome sequencing and annotation.</title>
        <authorList>
            <consortium name="The Broad Institute Genomics Platform"/>
            <consortium name="The Broad Institute Genome Sequencing Center for Infectious Disease"/>
            <person name="Wu L."/>
            <person name="Ma J."/>
        </authorList>
    </citation>
    <scope>NUCLEOTIDE SEQUENCE [LARGE SCALE GENOMIC DNA]</scope>
    <source>
        <strain evidence="4">CCUG 58938</strain>
    </source>
</reference>
<keyword evidence="3" id="KW-0808">Transferase</keyword>
<dbReference type="RefSeq" id="WP_377585658.1">
    <property type="nucleotide sequence ID" value="NZ_JBHTKA010000015.1"/>
</dbReference>
<evidence type="ECO:0000256" key="1">
    <source>
        <dbReference type="SAM" id="Phobius"/>
    </source>
</evidence>
<accession>A0ABW3KE50</accession>
<keyword evidence="1" id="KW-1133">Transmembrane helix</keyword>
<dbReference type="GO" id="GO:0004673">
    <property type="term" value="F:protein histidine kinase activity"/>
    <property type="evidence" value="ECO:0007669"/>
    <property type="project" value="UniProtKB-EC"/>
</dbReference>
<dbReference type="InterPro" id="IPR010559">
    <property type="entry name" value="Sig_transdc_His_kin_internal"/>
</dbReference>
<keyword evidence="1" id="KW-0472">Membrane</keyword>
<dbReference type="Proteomes" id="UP001597112">
    <property type="component" value="Unassembled WGS sequence"/>
</dbReference>
<evidence type="ECO:0000313" key="4">
    <source>
        <dbReference type="Proteomes" id="UP001597112"/>
    </source>
</evidence>
<keyword evidence="4" id="KW-1185">Reference proteome</keyword>
<name>A0ABW3KE50_9BACT</name>
<evidence type="ECO:0000313" key="3">
    <source>
        <dbReference type="EMBL" id="MFD1003242.1"/>
    </source>
</evidence>
<keyword evidence="1" id="KW-0812">Transmembrane</keyword>
<keyword evidence="3" id="KW-0418">Kinase</keyword>
<comment type="caution">
    <text evidence="3">The sequence shown here is derived from an EMBL/GenBank/DDBJ whole genome shotgun (WGS) entry which is preliminary data.</text>
</comment>
<organism evidence="3 4">
    <name type="scientific">Ohtaekwangia kribbensis</name>
    <dbReference type="NCBI Taxonomy" id="688913"/>
    <lineage>
        <taxon>Bacteria</taxon>
        <taxon>Pseudomonadati</taxon>
        <taxon>Bacteroidota</taxon>
        <taxon>Cytophagia</taxon>
        <taxon>Cytophagales</taxon>
        <taxon>Fulvivirgaceae</taxon>
        <taxon>Ohtaekwangia</taxon>
    </lineage>
</organism>
<dbReference type="Pfam" id="PF06580">
    <property type="entry name" value="His_kinase"/>
    <property type="match status" value="1"/>
</dbReference>
<gene>
    <name evidence="3" type="ORF">ACFQ21_28205</name>
</gene>
<feature type="transmembrane region" description="Helical" evidence="1">
    <location>
        <begin position="74"/>
        <end position="96"/>
    </location>
</feature>
<dbReference type="InterPro" id="IPR050640">
    <property type="entry name" value="Bact_2-comp_sensor_kinase"/>
</dbReference>